<dbReference type="EMBL" id="BEZZ01190835">
    <property type="protein sequence ID" value="GCC46865.1"/>
    <property type="molecule type" value="Genomic_DNA"/>
</dbReference>
<organism evidence="2 3">
    <name type="scientific">Chiloscyllium punctatum</name>
    <name type="common">Brownbanded bambooshark</name>
    <name type="synonym">Hemiscyllium punctatum</name>
    <dbReference type="NCBI Taxonomy" id="137246"/>
    <lineage>
        <taxon>Eukaryota</taxon>
        <taxon>Metazoa</taxon>
        <taxon>Chordata</taxon>
        <taxon>Craniata</taxon>
        <taxon>Vertebrata</taxon>
        <taxon>Chondrichthyes</taxon>
        <taxon>Elasmobranchii</taxon>
        <taxon>Galeomorphii</taxon>
        <taxon>Galeoidea</taxon>
        <taxon>Orectolobiformes</taxon>
        <taxon>Hemiscylliidae</taxon>
        <taxon>Chiloscyllium</taxon>
    </lineage>
</organism>
<accession>A0A401TW22</accession>
<proteinExistence type="predicted"/>
<gene>
    <name evidence="2" type="ORF">chiPu_0030705</name>
</gene>
<keyword evidence="3" id="KW-1185">Reference proteome</keyword>
<evidence type="ECO:0000313" key="3">
    <source>
        <dbReference type="Proteomes" id="UP000287033"/>
    </source>
</evidence>
<sequence length="54" mass="6355">MPIAHPRRITHTRTHTHSYRVLYRYLTAGPTLFTGSDYGRQRSPLWGSEELLQE</sequence>
<feature type="non-terminal residue" evidence="2">
    <location>
        <position position="54"/>
    </location>
</feature>
<name>A0A401TW22_CHIPU</name>
<comment type="caution">
    <text evidence="2">The sequence shown here is derived from an EMBL/GenBank/DDBJ whole genome shotgun (WGS) entry which is preliminary data.</text>
</comment>
<protein>
    <submittedName>
        <fullName evidence="2">Uncharacterized protein</fullName>
    </submittedName>
</protein>
<evidence type="ECO:0000256" key="1">
    <source>
        <dbReference type="SAM" id="MobiDB-lite"/>
    </source>
</evidence>
<dbReference type="AlphaFoldDB" id="A0A401TW22"/>
<evidence type="ECO:0000313" key="2">
    <source>
        <dbReference type="EMBL" id="GCC46865.1"/>
    </source>
</evidence>
<dbReference type="Proteomes" id="UP000287033">
    <property type="component" value="Unassembled WGS sequence"/>
</dbReference>
<feature type="region of interest" description="Disordered" evidence="1">
    <location>
        <begin position="35"/>
        <end position="54"/>
    </location>
</feature>
<reference evidence="2 3" key="1">
    <citation type="journal article" date="2018" name="Nat. Ecol. Evol.">
        <title>Shark genomes provide insights into elasmobranch evolution and the origin of vertebrates.</title>
        <authorList>
            <person name="Hara Y"/>
            <person name="Yamaguchi K"/>
            <person name="Onimaru K"/>
            <person name="Kadota M"/>
            <person name="Koyanagi M"/>
            <person name="Keeley SD"/>
            <person name="Tatsumi K"/>
            <person name="Tanaka K"/>
            <person name="Motone F"/>
            <person name="Kageyama Y"/>
            <person name="Nozu R"/>
            <person name="Adachi N"/>
            <person name="Nishimura O"/>
            <person name="Nakagawa R"/>
            <person name="Tanegashima C"/>
            <person name="Kiyatake I"/>
            <person name="Matsumoto R"/>
            <person name="Murakumo K"/>
            <person name="Nishida K"/>
            <person name="Terakita A"/>
            <person name="Kuratani S"/>
            <person name="Sato K"/>
            <person name="Hyodo S Kuraku.S."/>
        </authorList>
    </citation>
    <scope>NUCLEOTIDE SEQUENCE [LARGE SCALE GENOMIC DNA]</scope>
</reference>